<dbReference type="AlphaFoldDB" id="A0A5C6LUB2"/>
<evidence type="ECO:0000256" key="6">
    <source>
        <dbReference type="SAM" id="MobiDB-lite"/>
    </source>
</evidence>
<organism evidence="10 11">
    <name type="scientific">Chitinophaga pinensis</name>
    <dbReference type="NCBI Taxonomy" id="79329"/>
    <lineage>
        <taxon>Bacteria</taxon>
        <taxon>Pseudomonadati</taxon>
        <taxon>Bacteroidota</taxon>
        <taxon>Chitinophagia</taxon>
        <taxon>Chitinophagales</taxon>
        <taxon>Chitinophagaceae</taxon>
        <taxon>Chitinophaga</taxon>
    </lineage>
</organism>
<evidence type="ECO:0000256" key="3">
    <source>
        <dbReference type="ARBA" id="ARBA00022729"/>
    </source>
</evidence>
<evidence type="ECO:0000256" key="4">
    <source>
        <dbReference type="ARBA" id="ARBA00023136"/>
    </source>
</evidence>
<feature type="domain" description="RagB/SusD" evidence="8">
    <location>
        <begin position="353"/>
        <end position="510"/>
    </location>
</feature>
<name>A0A5C6LUB2_9BACT</name>
<keyword evidence="3 7" id="KW-0732">Signal</keyword>
<accession>A0A5C6LUB2</accession>
<dbReference type="InterPro" id="IPR011990">
    <property type="entry name" value="TPR-like_helical_dom_sf"/>
</dbReference>
<dbReference type="EMBL" id="VOHS01000009">
    <property type="protein sequence ID" value="TWW00284.1"/>
    <property type="molecule type" value="Genomic_DNA"/>
</dbReference>
<evidence type="ECO:0000256" key="5">
    <source>
        <dbReference type="ARBA" id="ARBA00023237"/>
    </source>
</evidence>
<dbReference type="Gene3D" id="1.25.40.390">
    <property type="match status" value="1"/>
</dbReference>
<dbReference type="Pfam" id="PF07980">
    <property type="entry name" value="SusD_RagB"/>
    <property type="match status" value="1"/>
</dbReference>
<dbReference type="GO" id="GO:0009279">
    <property type="term" value="C:cell outer membrane"/>
    <property type="evidence" value="ECO:0007669"/>
    <property type="project" value="UniProtKB-SubCell"/>
</dbReference>
<comment type="similarity">
    <text evidence="2">Belongs to the SusD family.</text>
</comment>
<dbReference type="PROSITE" id="PS51257">
    <property type="entry name" value="PROKAR_LIPOPROTEIN"/>
    <property type="match status" value="1"/>
</dbReference>
<sequence>MKNRFAIILGFATVLATSACNKDFLNQTDPNNQPVSAYFQTENDVLLAVNGIYQSLRSSNAIGESSGLFTEERSDNTGRNDSQSNAGEPFQFGDFSLLSSNTYLKSHWVAMYQSISRANLVLTNIDKVSFANDNTKKGYAAEAKFLRALIYFHMVRKWGDVPLVTRQLTTLEEVDGATFRAKDTAVYSQIVNDLLDVVNSPLPDFQTGANVGRVSKAAGNGLLGQVYLTMALTIDNGKKNENLTKAKQYLEACYNMRKFGQLKEIPYADVFSVEKKSSCPELIFQIVYKQGDATYSSSIAANNQAKGETVNSQKVATGVGGNVTGDLVNEYEANDLRKDFSIKYANADIVKDWFITKFRDASDAAGKNGYGGNDFILMRYADVILMLAEVNMYLGDNATAIQYLDMVRARAGMPDYNTSMQNTAYSSKFSSLKLAILHERRIELAFENHRWYDLLRTFTTDELVTYFHAKDQTYFGIAKVANFSKKDRYYPIPFDEYKLNPEKMYQNPGY</sequence>
<evidence type="ECO:0000313" key="11">
    <source>
        <dbReference type="Proteomes" id="UP000318815"/>
    </source>
</evidence>
<keyword evidence="4" id="KW-0472">Membrane</keyword>
<reference evidence="10 11" key="1">
    <citation type="submission" date="2019-08" db="EMBL/GenBank/DDBJ databases">
        <title>Whole genome sequencing of chitin degrading bacteria Chitinophaga pinensis YS16.</title>
        <authorList>
            <person name="Singh R.P."/>
            <person name="Manchanda G."/>
            <person name="Maurya I.K."/>
            <person name="Joshi N.K."/>
            <person name="Srivastava A.K."/>
        </authorList>
    </citation>
    <scope>NUCLEOTIDE SEQUENCE [LARGE SCALE GENOMIC DNA]</scope>
    <source>
        <strain evidence="10 11">YS-16</strain>
    </source>
</reference>
<dbReference type="Pfam" id="PF14322">
    <property type="entry name" value="SusD-like_3"/>
    <property type="match status" value="1"/>
</dbReference>
<evidence type="ECO:0000259" key="9">
    <source>
        <dbReference type="Pfam" id="PF14322"/>
    </source>
</evidence>
<keyword evidence="5" id="KW-0998">Cell outer membrane</keyword>
<feature type="region of interest" description="Disordered" evidence="6">
    <location>
        <begin position="67"/>
        <end position="87"/>
    </location>
</feature>
<evidence type="ECO:0000256" key="7">
    <source>
        <dbReference type="SAM" id="SignalP"/>
    </source>
</evidence>
<evidence type="ECO:0000256" key="1">
    <source>
        <dbReference type="ARBA" id="ARBA00004442"/>
    </source>
</evidence>
<proteinExistence type="inferred from homology"/>
<feature type="chain" id="PRO_5022976055" evidence="7">
    <location>
        <begin position="22"/>
        <end position="510"/>
    </location>
</feature>
<protein>
    <submittedName>
        <fullName evidence="10">RagB/SusD family nutrient uptake outer membrane protein</fullName>
    </submittedName>
</protein>
<evidence type="ECO:0000256" key="2">
    <source>
        <dbReference type="ARBA" id="ARBA00006275"/>
    </source>
</evidence>
<dbReference type="OrthoDB" id="993981at2"/>
<feature type="domain" description="SusD-like N-terminal" evidence="9">
    <location>
        <begin position="23"/>
        <end position="228"/>
    </location>
</feature>
<dbReference type="SUPFAM" id="SSF48452">
    <property type="entry name" value="TPR-like"/>
    <property type="match status" value="1"/>
</dbReference>
<dbReference type="Proteomes" id="UP000318815">
    <property type="component" value="Unassembled WGS sequence"/>
</dbReference>
<dbReference type="RefSeq" id="WP_146305231.1">
    <property type="nucleotide sequence ID" value="NZ_VOHS01000009.1"/>
</dbReference>
<dbReference type="InterPro" id="IPR033985">
    <property type="entry name" value="SusD-like_N"/>
</dbReference>
<feature type="signal peptide" evidence="7">
    <location>
        <begin position="1"/>
        <end position="21"/>
    </location>
</feature>
<dbReference type="InterPro" id="IPR012944">
    <property type="entry name" value="SusD_RagB_dom"/>
</dbReference>
<evidence type="ECO:0000259" key="8">
    <source>
        <dbReference type="Pfam" id="PF07980"/>
    </source>
</evidence>
<gene>
    <name evidence="10" type="ORF">FEF09_11405</name>
</gene>
<comment type="caution">
    <text evidence="10">The sequence shown here is derived from an EMBL/GenBank/DDBJ whole genome shotgun (WGS) entry which is preliminary data.</text>
</comment>
<comment type="subcellular location">
    <subcellularLocation>
        <location evidence="1">Cell outer membrane</location>
    </subcellularLocation>
</comment>
<keyword evidence="11" id="KW-1185">Reference proteome</keyword>
<dbReference type="CDD" id="cd08977">
    <property type="entry name" value="SusD"/>
    <property type="match status" value="1"/>
</dbReference>
<evidence type="ECO:0000313" key="10">
    <source>
        <dbReference type="EMBL" id="TWW00284.1"/>
    </source>
</evidence>